<sequence>MGARTRARTADRDRAIDIINAAYADGQLGEIVRENRIEAALQATTLGQLRALTQDLQHPGQSGPAQPAAAARGKSPRPVRRDTTPLPLRAKLFLGGCAAVLVVATISGVLADRADEPSAGAPISFTISTSSLHGVRDAYEEQFATTETYRLTFSPEAVVAYVPTDDGRERYEEWRWNDGDEEGRFRQVVEARTAQGRFARVDLADVDIDRIEANMRRAEAEVGVEDPEEVSVWIEHPSYEDQAVVRIQVVNAYDELGYLFTDLAGEVLRVQRFGEE</sequence>
<keyword evidence="2" id="KW-1133">Transmembrane helix</keyword>
<evidence type="ECO:0000313" key="5">
    <source>
        <dbReference type="Proteomes" id="UP001240447"/>
    </source>
</evidence>
<feature type="compositionally biased region" description="Low complexity" evidence="1">
    <location>
        <begin position="57"/>
        <end position="73"/>
    </location>
</feature>
<dbReference type="EMBL" id="JAUSQM010000001">
    <property type="protein sequence ID" value="MDP9820735.1"/>
    <property type="molecule type" value="Genomic_DNA"/>
</dbReference>
<feature type="region of interest" description="Disordered" evidence="1">
    <location>
        <begin position="56"/>
        <end position="82"/>
    </location>
</feature>
<feature type="domain" description="DUF1707" evidence="3">
    <location>
        <begin position="5"/>
        <end position="57"/>
    </location>
</feature>
<evidence type="ECO:0000313" key="4">
    <source>
        <dbReference type="EMBL" id="MDP9820735.1"/>
    </source>
</evidence>
<name>A0ABT9NJZ3_9ACTN</name>
<gene>
    <name evidence="4" type="ORF">J2S59_000544</name>
</gene>
<dbReference type="Proteomes" id="UP001240447">
    <property type="component" value="Unassembled WGS sequence"/>
</dbReference>
<evidence type="ECO:0000256" key="2">
    <source>
        <dbReference type="SAM" id="Phobius"/>
    </source>
</evidence>
<evidence type="ECO:0000256" key="1">
    <source>
        <dbReference type="SAM" id="MobiDB-lite"/>
    </source>
</evidence>
<feature type="transmembrane region" description="Helical" evidence="2">
    <location>
        <begin position="90"/>
        <end position="111"/>
    </location>
</feature>
<reference evidence="4 5" key="1">
    <citation type="submission" date="2023-07" db="EMBL/GenBank/DDBJ databases">
        <title>Sequencing the genomes of 1000 actinobacteria strains.</title>
        <authorList>
            <person name="Klenk H.-P."/>
        </authorList>
    </citation>
    <scope>NUCLEOTIDE SEQUENCE [LARGE SCALE GENOMIC DNA]</scope>
    <source>
        <strain evidence="4 5">GD13</strain>
    </source>
</reference>
<dbReference type="Pfam" id="PF08044">
    <property type="entry name" value="DUF1707"/>
    <property type="match status" value="1"/>
</dbReference>
<keyword evidence="2" id="KW-0472">Membrane</keyword>
<proteinExistence type="predicted"/>
<organism evidence="4 5">
    <name type="scientific">Nocardioides massiliensis</name>
    <dbReference type="NCBI Taxonomy" id="1325935"/>
    <lineage>
        <taxon>Bacteria</taxon>
        <taxon>Bacillati</taxon>
        <taxon>Actinomycetota</taxon>
        <taxon>Actinomycetes</taxon>
        <taxon>Propionibacteriales</taxon>
        <taxon>Nocardioidaceae</taxon>
        <taxon>Nocardioides</taxon>
    </lineage>
</organism>
<comment type="caution">
    <text evidence="4">The sequence shown here is derived from an EMBL/GenBank/DDBJ whole genome shotgun (WGS) entry which is preliminary data.</text>
</comment>
<keyword evidence="5" id="KW-1185">Reference proteome</keyword>
<dbReference type="RefSeq" id="WP_068122202.1">
    <property type="nucleotide sequence ID" value="NZ_CCXJ01000503.1"/>
</dbReference>
<evidence type="ECO:0000259" key="3">
    <source>
        <dbReference type="Pfam" id="PF08044"/>
    </source>
</evidence>
<dbReference type="InterPro" id="IPR012551">
    <property type="entry name" value="DUF1707_SHOCT-like"/>
</dbReference>
<keyword evidence="2" id="KW-0812">Transmembrane</keyword>
<accession>A0ABT9NJZ3</accession>
<protein>
    <recommendedName>
        <fullName evidence="3">DUF1707 domain-containing protein</fullName>
    </recommendedName>
</protein>